<evidence type="ECO:0000313" key="2">
    <source>
        <dbReference type="Proteomes" id="UP000790709"/>
    </source>
</evidence>
<accession>A0ACB8B736</accession>
<reference evidence="1" key="1">
    <citation type="journal article" date="2021" name="New Phytol.">
        <title>Evolutionary innovations through gain and loss of genes in the ectomycorrhizal Boletales.</title>
        <authorList>
            <person name="Wu G."/>
            <person name="Miyauchi S."/>
            <person name="Morin E."/>
            <person name="Kuo A."/>
            <person name="Drula E."/>
            <person name="Varga T."/>
            <person name="Kohler A."/>
            <person name="Feng B."/>
            <person name="Cao Y."/>
            <person name="Lipzen A."/>
            <person name="Daum C."/>
            <person name="Hundley H."/>
            <person name="Pangilinan J."/>
            <person name="Johnson J."/>
            <person name="Barry K."/>
            <person name="LaButti K."/>
            <person name="Ng V."/>
            <person name="Ahrendt S."/>
            <person name="Min B."/>
            <person name="Choi I.G."/>
            <person name="Park H."/>
            <person name="Plett J.M."/>
            <person name="Magnuson J."/>
            <person name="Spatafora J.W."/>
            <person name="Nagy L.G."/>
            <person name="Henrissat B."/>
            <person name="Grigoriev I.V."/>
            <person name="Yang Z.L."/>
            <person name="Xu J."/>
            <person name="Martin F.M."/>
        </authorList>
    </citation>
    <scope>NUCLEOTIDE SEQUENCE</scope>
    <source>
        <strain evidence="1">KUC20120723A-06</strain>
    </source>
</reference>
<proteinExistence type="predicted"/>
<evidence type="ECO:0000313" key="1">
    <source>
        <dbReference type="EMBL" id="KAH7921079.1"/>
    </source>
</evidence>
<sequence>MSWPFPDVAPLSDSPESDLASLSPRTALLSPPYDNDRMDRDLARGLDRELGRPRRVPRGPGEHFRHERERAHSAASPRDLMRLLVNEEYESKQTRKVLYTAFDRLESESQRATNAEKRVAEVLERARAINEARVAAQQEAARTQEELKLYKLQLDNAQREILKAQDVLKSIEAQRDEAESAAARARSTARRLNEERLVEIAREEGRRLGFEEGVRRGRKLGYREGHAIGIDDGRMEMRDVAEDVLDRVLDRPSNGDEAGNAPVISESHSTSNRPAPEVLRVSSPVPSSLDPRNGSSRRRRDEDSDSSGRISVQHPPDPIVLPVPPSYPLIPEALQVGVPSTAPTGTSRTSRRSRTSSRSQQQQPQAWPMSDSGRSRTPPDRPVSVQNSIPSVHHSDIHVPPEGYIPTLDSSSRISLPPPHEMGGRIPSPKPSLPVEPPSPSIRTRDYAYDPVFPPPRRSSPESQSQSQSTHKSQTSSISQLDLVGLPDGGRKRRHRSRDLSVIHEDVSTHHSPITGAERSMRSERMTGYTFSQTAASTSQGGGRTSYRSDRDSESLASALDPKRDRHSNQRLADELRYSDPTEVEEWRKYGAENARSQSSSNPPRRRPVNVTKPTPLSPPNVTESIVGSPRHRRTQSSSQPQYRPESSTYSREHRRAVSSDGSVPDIFIQPPSGPPSDAPEREGASISGMLSPDHANRPLPIPAPDPSRYAVPLVPTVPNTPVAAPVSLNGPIYDVLPDGQLPPGFLPSPQAPAAQINTNNTQSGAYPRQNPSYVPFQPDNGRPKSGRPIYAAAPVPSGVSYPAPPIVRAATPSGGGAPSSPRSTLDDHRRSNSMNAGATPSARSRTLESAGDPPLRIPNQQSNRSRGSRNSYSRYDPSVYNDPAYLSSSESLLDPLTGANTIANAAAGSVRTAQIPVSPSYTYRTLSTNQ</sequence>
<gene>
    <name evidence="1" type="ORF">BV22DRAFT_1072891</name>
</gene>
<comment type="caution">
    <text evidence="1">The sequence shown here is derived from an EMBL/GenBank/DDBJ whole genome shotgun (WGS) entry which is preliminary data.</text>
</comment>
<dbReference type="Proteomes" id="UP000790709">
    <property type="component" value="Unassembled WGS sequence"/>
</dbReference>
<organism evidence="1 2">
    <name type="scientific">Leucogyrophana mollusca</name>
    <dbReference type="NCBI Taxonomy" id="85980"/>
    <lineage>
        <taxon>Eukaryota</taxon>
        <taxon>Fungi</taxon>
        <taxon>Dikarya</taxon>
        <taxon>Basidiomycota</taxon>
        <taxon>Agaricomycotina</taxon>
        <taxon>Agaricomycetes</taxon>
        <taxon>Agaricomycetidae</taxon>
        <taxon>Boletales</taxon>
        <taxon>Boletales incertae sedis</taxon>
        <taxon>Leucogyrophana</taxon>
    </lineage>
</organism>
<keyword evidence="2" id="KW-1185">Reference proteome</keyword>
<name>A0ACB8B736_9AGAM</name>
<protein>
    <submittedName>
        <fullName evidence="1">Uncharacterized protein</fullName>
    </submittedName>
</protein>
<dbReference type="EMBL" id="MU266543">
    <property type="protein sequence ID" value="KAH7921079.1"/>
    <property type="molecule type" value="Genomic_DNA"/>
</dbReference>